<evidence type="ECO:0000313" key="2">
    <source>
        <dbReference type="EMBL" id="GGS70158.1"/>
    </source>
</evidence>
<keyword evidence="3" id="KW-1185">Reference proteome</keyword>
<feature type="compositionally biased region" description="Basic and acidic residues" evidence="1">
    <location>
        <begin position="56"/>
        <end position="69"/>
    </location>
</feature>
<feature type="region of interest" description="Disordered" evidence="1">
    <location>
        <begin position="52"/>
        <end position="100"/>
    </location>
</feature>
<reference evidence="3" key="1">
    <citation type="journal article" date="2019" name="Int. J. Syst. Evol. Microbiol.">
        <title>The Global Catalogue of Microorganisms (GCM) 10K type strain sequencing project: providing services to taxonomists for standard genome sequencing and annotation.</title>
        <authorList>
            <consortium name="The Broad Institute Genomics Platform"/>
            <consortium name="The Broad Institute Genome Sequencing Center for Infectious Disease"/>
            <person name="Wu L."/>
            <person name="Ma J."/>
        </authorList>
    </citation>
    <scope>NUCLEOTIDE SEQUENCE [LARGE SCALE GENOMIC DNA]</scope>
    <source>
        <strain evidence="3">JCM 4416</strain>
    </source>
</reference>
<organism evidence="2 3">
    <name type="scientific">Streptomyces pseudogriseolus</name>
    <name type="common">Streptomyces gancidicus</name>
    <name type="synonym">Streptomyces rubiginosus</name>
    <dbReference type="NCBI Taxonomy" id="36817"/>
    <lineage>
        <taxon>Bacteria</taxon>
        <taxon>Bacillati</taxon>
        <taxon>Actinomycetota</taxon>
        <taxon>Actinomycetes</taxon>
        <taxon>Kitasatosporales</taxon>
        <taxon>Streptomycetaceae</taxon>
        <taxon>Streptomyces</taxon>
        <taxon>Streptomyces pseudogriseolus group</taxon>
    </lineage>
</organism>
<dbReference type="EMBL" id="BMTX01000024">
    <property type="protein sequence ID" value="GGS70158.1"/>
    <property type="molecule type" value="Genomic_DNA"/>
</dbReference>
<evidence type="ECO:0000256" key="1">
    <source>
        <dbReference type="SAM" id="MobiDB-lite"/>
    </source>
</evidence>
<comment type="caution">
    <text evidence="2">The sequence shown here is derived from an EMBL/GenBank/DDBJ whole genome shotgun (WGS) entry which is preliminary data.</text>
</comment>
<name>A0ABQ2TH62_STREZ</name>
<evidence type="ECO:0000313" key="3">
    <source>
        <dbReference type="Proteomes" id="UP000597853"/>
    </source>
</evidence>
<protein>
    <submittedName>
        <fullName evidence="2">Uncharacterized protein</fullName>
    </submittedName>
</protein>
<proteinExistence type="predicted"/>
<accession>A0ABQ2TH62</accession>
<feature type="region of interest" description="Disordered" evidence="1">
    <location>
        <begin position="1"/>
        <end position="34"/>
    </location>
</feature>
<gene>
    <name evidence="2" type="ORF">GCM10010285_56470</name>
</gene>
<dbReference type="Proteomes" id="UP000597853">
    <property type="component" value="Unassembled WGS sequence"/>
</dbReference>
<sequence>MGTARSPTLGTGHDPAAEAPTASTCAGQPPCPHGHLRADLLDGLVMDAVNGRAAPRRGEYRYAARERPDPNGSTRGTGMGSPPYGRGPTPRRPWKFRPPGPRPRLCVTPGEACVASVCEAALSGRPLCDSHKPQGL</sequence>